<dbReference type="Proteomes" id="UP000244956">
    <property type="component" value="Unassembled WGS sequence"/>
</dbReference>
<evidence type="ECO:0000256" key="1">
    <source>
        <dbReference type="ARBA" id="ARBA00004141"/>
    </source>
</evidence>
<evidence type="ECO:0000256" key="2">
    <source>
        <dbReference type="ARBA" id="ARBA00022692"/>
    </source>
</evidence>
<evidence type="ECO:0000313" key="8">
    <source>
        <dbReference type="Proteomes" id="UP000244956"/>
    </source>
</evidence>
<dbReference type="Pfam" id="PF04932">
    <property type="entry name" value="Wzy_C"/>
    <property type="match status" value="1"/>
</dbReference>
<feature type="domain" description="O-antigen ligase-related" evidence="6">
    <location>
        <begin position="238"/>
        <end position="390"/>
    </location>
</feature>
<feature type="transmembrane region" description="Helical" evidence="5">
    <location>
        <begin position="160"/>
        <end position="181"/>
    </location>
</feature>
<evidence type="ECO:0000313" key="7">
    <source>
        <dbReference type="EMBL" id="PWD98015.1"/>
    </source>
</evidence>
<feature type="transmembrane region" description="Helical" evidence="5">
    <location>
        <begin position="201"/>
        <end position="221"/>
    </location>
</feature>
<dbReference type="OrthoDB" id="1118890at2"/>
<keyword evidence="4 5" id="KW-0472">Membrane</keyword>
<protein>
    <recommendedName>
        <fullName evidence="6">O-antigen ligase-related domain-containing protein</fullName>
    </recommendedName>
</protein>
<feature type="transmembrane region" description="Helical" evidence="5">
    <location>
        <begin position="412"/>
        <end position="430"/>
    </location>
</feature>
<dbReference type="RefSeq" id="WP_109265797.1">
    <property type="nucleotide sequence ID" value="NZ_QEWP01000020.1"/>
</dbReference>
<feature type="transmembrane region" description="Helical" evidence="5">
    <location>
        <begin position="130"/>
        <end position="148"/>
    </location>
</feature>
<comment type="subcellular location">
    <subcellularLocation>
        <location evidence="1">Membrane</location>
        <topology evidence="1">Multi-pass membrane protein</topology>
    </subcellularLocation>
</comment>
<dbReference type="InterPro" id="IPR051533">
    <property type="entry name" value="WaaL-like"/>
</dbReference>
<feature type="transmembrane region" description="Helical" evidence="5">
    <location>
        <begin position="12"/>
        <end position="42"/>
    </location>
</feature>
<feature type="transmembrane region" description="Helical" evidence="5">
    <location>
        <begin position="382"/>
        <end position="400"/>
    </location>
</feature>
<feature type="transmembrane region" description="Helical" evidence="5">
    <location>
        <begin position="251"/>
        <end position="269"/>
    </location>
</feature>
<reference evidence="7 8" key="1">
    <citation type="submission" date="2018-05" db="EMBL/GenBank/DDBJ databases">
        <title>Marinilabilia rubrum sp. nov., isolated from saltern sediment.</title>
        <authorList>
            <person name="Zhang R."/>
        </authorList>
    </citation>
    <scope>NUCLEOTIDE SEQUENCE [LARGE SCALE GENOMIC DNA]</scope>
    <source>
        <strain evidence="7 8">WTE16</strain>
    </source>
</reference>
<accession>A0A2U2B4M9</accession>
<evidence type="ECO:0000256" key="4">
    <source>
        <dbReference type="ARBA" id="ARBA00023136"/>
    </source>
</evidence>
<dbReference type="AlphaFoldDB" id="A0A2U2B4M9"/>
<proteinExistence type="predicted"/>
<name>A0A2U2B4M9_9BACT</name>
<feature type="transmembrane region" description="Helical" evidence="5">
    <location>
        <begin position="281"/>
        <end position="298"/>
    </location>
</feature>
<sequence length="462" mass="52090">MVPEKTKTSILIAYHLVLGLVGASMPVLITLSYLGAFMFFVIDVIISRDRNSRAGFFALYLMSFEIVYRMGGEVISWEFGKYTSSLMLLTGIIAKERKHIPLIFLGLFLLLVPSFFLSEADESGRLRSMIMFNFSGPLSLVLSGFYFYQRAVSKKQLLNGLWISFLPAFALIVLMSIRAGLGSLEFESVQSNTDTAGGFAANQVSSILGWFVLLGLILKIFGNSITPFGWADWIIIGLLLMRGLLTFSRGGMLSFVFSLIVGLTIYFYYDYRFRRVVLKYLSKIVVGFLFLVVVVFYANSLTDNYLLYRYEGKTTNEVQTGQLSRERDLLTGRGKIMKGDLDAFKEYPVFGVGYGMASEWHARYFGHLAAAHTEYARLLSEHGILGLLYLIIAFIVLPFRQYHFIKSGSNKFLFISFFLISVLTMFHSAMRLAMPGIVYGLSFIVISGSARENNRSLSDHRS</sequence>
<organism evidence="7 8">
    <name type="scientific">Marinilabilia rubra</name>
    <dbReference type="NCBI Taxonomy" id="2162893"/>
    <lineage>
        <taxon>Bacteria</taxon>
        <taxon>Pseudomonadati</taxon>
        <taxon>Bacteroidota</taxon>
        <taxon>Bacteroidia</taxon>
        <taxon>Marinilabiliales</taxon>
        <taxon>Marinilabiliaceae</taxon>
        <taxon>Marinilabilia</taxon>
    </lineage>
</organism>
<evidence type="ECO:0000259" key="6">
    <source>
        <dbReference type="Pfam" id="PF04932"/>
    </source>
</evidence>
<feature type="transmembrane region" description="Helical" evidence="5">
    <location>
        <begin position="228"/>
        <end position="245"/>
    </location>
</feature>
<dbReference type="EMBL" id="QEWP01000020">
    <property type="protein sequence ID" value="PWD98015.1"/>
    <property type="molecule type" value="Genomic_DNA"/>
</dbReference>
<dbReference type="PANTHER" id="PTHR37422">
    <property type="entry name" value="TEICHURONIC ACID BIOSYNTHESIS PROTEIN TUAE"/>
    <property type="match status" value="1"/>
</dbReference>
<keyword evidence="3 5" id="KW-1133">Transmembrane helix</keyword>
<gene>
    <name evidence="7" type="ORF">DDZ16_17585</name>
</gene>
<dbReference type="InterPro" id="IPR007016">
    <property type="entry name" value="O-antigen_ligase-rel_domated"/>
</dbReference>
<dbReference type="GO" id="GO:0016020">
    <property type="term" value="C:membrane"/>
    <property type="evidence" value="ECO:0007669"/>
    <property type="project" value="UniProtKB-SubCell"/>
</dbReference>
<evidence type="ECO:0000256" key="3">
    <source>
        <dbReference type="ARBA" id="ARBA00022989"/>
    </source>
</evidence>
<comment type="caution">
    <text evidence="7">The sequence shown here is derived from an EMBL/GenBank/DDBJ whole genome shotgun (WGS) entry which is preliminary data.</text>
</comment>
<keyword evidence="8" id="KW-1185">Reference proteome</keyword>
<feature type="transmembrane region" description="Helical" evidence="5">
    <location>
        <begin position="101"/>
        <end position="118"/>
    </location>
</feature>
<evidence type="ECO:0000256" key="5">
    <source>
        <dbReference type="SAM" id="Phobius"/>
    </source>
</evidence>
<keyword evidence="2 5" id="KW-0812">Transmembrane</keyword>
<dbReference type="PANTHER" id="PTHR37422:SF17">
    <property type="entry name" value="O-ANTIGEN LIGASE"/>
    <property type="match status" value="1"/>
</dbReference>